<dbReference type="GO" id="GO:0005737">
    <property type="term" value="C:cytoplasm"/>
    <property type="evidence" value="ECO:0007669"/>
    <property type="project" value="TreeGrafter"/>
</dbReference>
<dbReference type="PANTHER" id="PTHR48070">
    <property type="entry name" value="ESTERASE OVCA2"/>
    <property type="match status" value="1"/>
</dbReference>
<gene>
    <name evidence="3" type="ORF">HGUI_03235</name>
</gene>
<feature type="domain" description="Serine hydrolase" evidence="2">
    <location>
        <begin position="4"/>
        <end position="222"/>
    </location>
</feature>
<dbReference type="InterPro" id="IPR029058">
    <property type="entry name" value="AB_hydrolase_fold"/>
</dbReference>
<dbReference type="SUPFAM" id="SSF53474">
    <property type="entry name" value="alpha/beta-Hydrolases"/>
    <property type="match status" value="1"/>
</dbReference>
<reference evidence="4" key="1">
    <citation type="submission" date="2016-11" db="EMBL/GenBank/DDBJ databases">
        <authorList>
            <person name="Guldener U."/>
        </authorList>
    </citation>
    <scope>NUCLEOTIDE SEQUENCE [LARGE SCALE GENOMIC DNA]</scope>
</reference>
<sequence>MSASKGCILMLHGFKQSDTIFYKKTSGLRKHLTKQLGYELIYPCGQMKIEGHLAGDYTGVEDQPDSVDMFSWLLRDNITGISKISDERSVKPLIKYIEDNIENKGKKLVGIIGFSQGACFTSVLIQYYSHLDIFQHLKFGIMFSGFHLDDASILKDTEDAIETVERTTPIKSLHVMGTLDTVVEDFKTYNLHDNFKDKYGEDNTELYKHIGGHYVPNNKGFLLKIATWIESADKEKDLSVKVADNKKFDQNNNELPDIDEDLLKSIDNLGF</sequence>
<keyword evidence="1" id="KW-0378">Hydrolase</keyword>
<evidence type="ECO:0000313" key="4">
    <source>
        <dbReference type="Proteomes" id="UP000183365"/>
    </source>
</evidence>
<evidence type="ECO:0000313" key="3">
    <source>
        <dbReference type="EMBL" id="SGZ41035.1"/>
    </source>
</evidence>
<protein>
    <recommendedName>
        <fullName evidence="2">Serine hydrolase domain-containing protein</fullName>
    </recommendedName>
</protein>
<evidence type="ECO:0000259" key="2">
    <source>
        <dbReference type="Pfam" id="PF03959"/>
    </source>
</evidence>
<dbReference type="GO" id="GO:0005634">
    <property type="term" value="C:nucleus"/>
    <property type="evidence" value="ECO:0007669"/>
    <property type="project" value="TreeGrafter"/>
</dbReference>
<organism evidence="3 4">
    <name type="scientific">Hanseniaspora guilliermondii</name>
    <dbReference type="NCBI Taxonomy" id="56406"/>
    <lineage>
        <taxon>Eukaryota</taxon>
        <taxon>Fungi</taxon>
        <taxon>Dikarya</taxon>
        <taxon>Ascomycota</taxon>
        <taxon>Saccharomycotina</taxon>
        <taxon>Saccharomycetes</taxon>
        <taxon>Saccharomycodales</taxon>
        <taxon>Saccharomycodaceae</taxon>
        <taxon>Hanseniaspora</taxon>
    </lineage>
</organism>
<dbReference type="GO" id="GO:0016787">
    <property type="term" value="F:hydrolase activity"/>
    <property type="evidence" value="ECO:0007669"/>
    <property type="project" value="UniProtKB-KW"/>
</dbReference>
<proteinExistence type="predicted"/>
<accession>A0A1L0B7G8</accession>
<dbReference type="InterPro" id="IPR050593">
    <property type="entry name" value="LovG"/>
</dbReference>
<dbReference type="EMBL" id="FQNF01000075">
    <property type="protein sequence ID" value="SGZ41035.1"/>
    <property type="molecule type" value="Genomic_DNA"/>
</dbReference>
<dbReference type="Proteomes" id="UP000183365">
    <property type="component" value="Unassembled WGS sequence"/>
</dbReference>
<dbReference type="PANTHER" id="PTHR48070:SF6">
    <property type="entry name" value="ESTERASE OVCA2"/>
    <property type="match status" value="1"/>
</dbReference>
<dbReference type="Gene3D" id="3.40.50.1820">
    <property type="entry name" value="alpha/beta hydrolase"/>
    <property type="match status" value="1"/>
</dbReference>
<dbReference type="Pfam" id="PF03959">
    <property type="entry name" value="FSH1"/>
    <property type="match status" value="1"/>
</dbReference>
<dbReference type="AlphaFoldDB" id="A0A1L0B7G8"/>
<keyword evidence="4" id="KW-1185">Reference proteome</keyword>
<dbReference type="InterPro" id="IPR005645">
    <property type="entry name" value="FSH-like_dom"/>
</dbReference>
<dbReference type="OrthoDB" id="2094269at2759"/>
<evidence type="ECO:0000256" key="1">
    <source>
        <dbReference type="ARBA" id="ARBA00022801"/>
    </source>
</evidence>
<dbReference type="VEuPathDB" id="FungiDB:HGUI_03235"/>
<name>A0A1L0B7G8_9ASCO</name>